<dbReference type="AlphaFoldDB" id="A0A086AQW7"/>
<evidence type="ECO:0000313" key="1">
    <source>
        <dbReference type="EMBL" id="KFF19081.1"/>
    </source>
</evidence>
<dbReference type="EMBL" id="MUGY01000013">
    <property type="protein sequence ID" value="OXA93583.1"/>
    <property type="molecule type" value="Genomic_DNA"/>
</dbReference>
<evidence type="ECO:0000313" key="3">
    <source>
        <dbReference type="Proteomes" id="UP000028712"/>
    </source>
</evidence>
<accession>A0A086AQW7</accession>
<dbReference type="eggNOG" id="COG0438">
    <property type="taxonomic scope" value="Bacteria"/>
</dbReference>
<organism evidence="1 3">
    <name type="scientific">Flavobacterium hydatis</name>
    <name type="common">Cytophaga aquatilis</name>
    <dbReference type="NCBI Taxonomy" id="991"/>
    <lineage>
        <taxon>Bacteria</taxon>
        <taxon>Pseudomonadati</taxon>
        <taxon>Bacteroidota</taxon>
        <taxon>Flavobacteriia</taxon>
        <taxon>Flavobacteriales</taxon>
        <taxon>Flavobacteriaceae</taxon>
        <taxon>Flavobacterium</taxon>
    </lineage>
</organism>
<dbReference type="Gene3D" id="3.40.50.2000">
    <property type="entry name" value="Glycogen Phosphorylase B"/>
    <property type="match status" value="1"/>
</dbReference>
<dbReference type="OrthoDB" id="6638088at2"/>
<dbReference type="Proteomes" id="UP000198424">
    <property type="component" value="Unassembled WGS sequence"/>
</dbReference>
<evidence type="ECO:0000313" key="4">
    <source>
        <dbReference type="Proteomes" id="UP000198424"/>
    </source>
</evidence>
<comment type="caution">
    <text evidence="1">The sequence shown here is derived from an EMBL/GenBank/DDBJ whole genome shotgun (WGS) entry which is preliminary data.</text>
</comment>
<name>A0A086AQW7_FLAHY</name>
<gene>
    <name evidence="2" type="ORF">B0A62_12575</name>
    <name evidence="1" type="ORF">IW20_03780</name>
</gene>
<dbReference type="SUPFAM" id="SSF53756">
    <property type="entry name" value="UDP-Glycosyltransferase/glycogen phosphorylase"/>
    <property type="match status" value="1"/>
</dbReference>
<dbReference type="Proteomes" id="UP000028712">
    <property type="component" value="Unassembled WGS sequence"/>
</dbReference>
<evidence type="ECO:0000313" key="2">
    <source>
        <dbReference type="EMBL" id="OXA93583.1"/>
    </source>
</evidence>
<proteinExistence type="predicted"/>
<dbReference type="RefSeq" id="WP_035618987.1">
    <property type="nucleotide sequence ID" value="NZ_JBEWQG010000002.1"/>
</dbReference>
<keyword evidence="4" id="KW-1185">Reference proteome</keyword>
<evidence type="ECO:0008006" key="5">
    <source>
        <dbReference type="Google" id="ProtNLM"/>
    </source>
</evidence>
<reference evidence="1 3" key="1">
    <citation type="submission" date="2014-07" db="EMBL/GenBank/DDBJ databases">
        <title>Genome of Flavobacterium hydatis DSM 2063.</title>
        <authorList>
            <person name="Pipes S.E."/>
            <person name="Stropko S.J."/>
            <person name="Newman J.D."/>
        </authorList>
    </citation>
    <scope>NUCLEOTIDE SEQUENCE [LARGE SCALE GENOMIC DNA]</scope>
    <source>
        <strain evidence="1 3">DSM 2063</strain>
    </source>
</reference>
<dbReference type="EMBL" id="JPRM01000004">
    <property type="protein sequence ID" value="KFF19081.1"/>
    <property type="molecule type" value="Genomic_DNA"/>
</dbReference>
<dbReference type="STRING" id="991.IW20_03780"/>
<sequence length="361" mass="42292">MKILLLGEYSALHNTLAEGLRILGHDVTVASDGCKWMGNDRDIDLFRPGYDFFNSVKYLRRVQNIFRKFIDYDVVQINNPSFLDLKIKRNLHFYRFLLKNNAKVFLGAFGTDYFWEKLCVENKTLRYTDLFIGEKPLDIYKCEWFGNQFQDANVEVAETCNGVISCLYEYYKAYEPYYKNKLEYIPLPINTDLLQYKQKGIQRDKIKIFVGIQKFKTKLKGTDLFLEEVMEIQQAYPKEVVVNKVTSLPWMEYVKIMSESDVLLDQLYSYTPGMNGLIGMAQGLVLVGGGEPEMYELLNENNNRPIVNVFPSKEDIYNKLEKLIENKKVIPEISSNSRSFVEQHHNYIQVAQQYVDFWNSK</sequence>
<reference evidence="2 4" key="2">
    <citation type="submission" date="2016-11" db="EMBL/GenBank/DDBJ databases">
        <title>Whole genomes of Flavobacteriaceae.</title>
        <authorList>
            <person name="Stine C."/>
            <person name="Li C."/>
            <person name="Tadesse D."/>
        </authorList>
    </citation>
    <scope>NUCLEOTIDE SEQUENCE [LARGE SCALE GENOMIC DNA]</scope>
    <source>
        <strain evidence="2 4">ATCC 29551</strain>
    </source>
</reference>
<protein>
    <recommendedName>
        <fullName evidence="5">Glycosyltransferase</fullName>
    </recommendedName>
</protein>